<feature type="compositionally biased region" description="Acidic residues" evidence="11">
    <location>
        <begin position="819"/>
        <end position="839"/>
    </location>
</feature>
<feature type="domain" description="N-acetyltransferase" evidence="14">
    <location>
        <begin position="397"/>
        <end position="628"/>
    </location>
</feature>
<feature type="compositionally biased region" description="Basic residues" evidence="11">
    <location>
        <begin position="983"/>
        <end position="992"/>
    </location>
</feature>
<keyword evidence="6 10" id="KW-0067">ATP-binding</keyword>
<feature type="region of interest" description="Disordered" evidence="11">
    <location>
        <begin position="971"/>
        <end position="992"/>
    </location>
</feature>
<keyword evidence="4 10" id="KW-0819">tRNA processing</keyword>
<feature type="compositionally biased region" description="Basic and acidic residues" evidence="11">
    <location>
        <begin position="840"/>
        <end position="860"/>
    </location>
</feature>
<sequence>MLVLQDFEAMTPNILARTIETVEGGGMVILLLPGMTSLKQLYTMTMDIHQRFRPDGDQLLTPRFNERFLLSLSSCHSCLVLDDELNILPLSSHVKDIKAVVLQDETRSKDHILSEAEKELADLRESLKDTQPIGSLIEQARTLDQAKGILQFVEAISEKTLQTTVALTAARGRGKSAALGISIAAAVAYGYSNIFVTSPSPENLKTLFEFVFKGFDALGYKDQTDYEIVQSQNPAFNKAVVRVNIYRQHRQTIQYIQPQDHQKLGQAELLVIDEAAAIPLPLVRKLLGPYLIYISSTVNGYEGTGRSLSLKLIQELREKSNQRAGSRTFHQITLNEPIRYGTNDQVEQWLTNVLCLDATQASQIINKCPHPSQCQLYYVNRDTLFSYNAASESFLHKMMSLYVASHYKNTPNDLQIMSDAPNHLLFVLLGPIDANTNALPDVYTVIQVGLEGNINKETVMAQLSRGQSPTGDLIPYLVSRQYQESDFALLSGARIIRIATHPDYIGTGYGQRAMDQLIKYFQGDLLEHHDDDEDDEDEEDNEQQQQPSSSSSSIQDESISPRDKTQLPPLLQRLDEREPEPIQYLGVSYGMTSKLFSFWKRLSFKPLYVRLSHNDLTGEHTCVMLRSLSNTQHATRHWLDEFHHDFKKRFLNLLGYEFREFHPELTLGLLDYQQSSSTNGNGAGNSLNVMSMDDMLSTFDLKRLNSYSNNLVDYHVVMDILPILARWFFTNKIHFQLSFAQAAILCGLGLQHKRLEQLEKELDLPSNQLLALFNKCMRKFTKSLKQVEKQRGVVVQPSTTATSLKSVNRTKGNVSTTELESDEEQDDHEVDMKDDDEEEVEKKEANVDQKVLDLFEKSTSDQEEEEQQEDKNRFRMDNSKKRLAPNAEPEQAAAMALKKARREKNHNGGDPFIQQVLRDDAQYKLTGVTNQQLQKGLESSGNDGVVSIQTAPQERVIKKYMLKDQKQIDAEQREEKNKLYKTGGKKKRKLKK</sequence>
<dbReference type="Gene3D" id="3.40.50.11040">
    <property type="match status" value="1"/>
</dbReference>
<dbReference type="GO" id="GO:0051391">
    <property type="term" value="P:tRNA acetylation"/>
    <property type="evidence" value="ECO:0007669"/>
    <property type="project" value="UniProtKB-UniRule"/>
</dbReference>
<dbReference type="PANTHER" id="PTHR10925">
    <property type="entry name" value="N-ACETYLTRANSFERASE 10"/>
    <property type="match status" value="1"/>
</dbReference>
<feature type="binding site" evidence="10">
    <location>
        <position position="601"/>
    </location>
    <ligand>
        <name>acetyl-CoA</name>
        <dbReference type="ChEBI" id="CHEBI:57288"/>
    </ligand>
</feature>
<dbReference type="PANTHER" id="PTHR10925:SF5">
    <property type="entry name" value="RNA CYTIDINE ACETYLTRANSFERASE"/>
    <property type="match status" value="1"/>
</dbReference>
<evidence type="ECO:0000313" key="17">
    <source>
        <dbReference type="Proteomes" id="UP001431209"/>
    </source>
</evidence>
<feature type="domain" description="TcmA/NAT10 helicase" evidence="12">
    <location>
        <begin position="167"/>
        <end position="357"/>
    </location>
</feature>
<comment type="subcellular location">
    <subcellularLocation>
        <location evidence="1 10">Nucleus</location>
        <location evidence="1 10">Nucleolus</location>
    </subcellularLocation>
</comment>
<feature type="compositionally biased region" description="Polar residues" evidence="11">
    <location>
        <begin position="804"/>
        <end position="818"/>
    </location>
</feature>
<evidence type="ECO:0000256" key="2">
    <source>
        <dbReference type="ARBA" id="ARBA00022552"/>
    </source>
</evidence>
<dbReference type="GO" id="GO:0000049">
    <property type="term" value="F:tRNA binding"/>
    <property type="evidence" value="ECO:0007669"/>
    <property type="project" value="TreeGrafter"/>
</dbReference>
<dbReference type="InterPro" id="IPR000182">
    <property type="entry name" value="GNAT_dom"/>
</dbReference>
<dbReference type="GO" id="GO:0005524">
    <property type="term" value="F:ATP binding"/>
    <property type="evidence" value="ECO:0007669"/>
    <property type="project" value="UniProtKB-UniRule"/>
</dbReference>
<dbReference type="InterPro" id="IPR032672">
    <property type="entry name" value="TmcA/NAT10/Kre33"/>
</dbReference>
<dbReference type="GO" id="GO:0030686">
    <property type="term" value="C:90S preribosome"/>
    <property type="evidence" value="ECO:0007669"/>
    <property type="project" value="TreeGrafter"/>
</dbReference>
<dbReference type="Pfam" id="PF13718">
    <property type="entry name" value="GNAT_acetyltr_2"/>
    <property type="match status" value="1"/>
</dbReference>
<dbReference type="Pfam" id="PF08351">
    <property type="entry name" value="TmcA_N"/>
    <property type="match status" value="1"/>
</dbReference>
<evidence type="ECO:0000259" key="13">
    <source>
        <dbReference type="Pfam" id="PF08351"/>
    </source>
</evidence>
<keyword evidence="17" id="KW-1185">Reference proteome</keyword>
<dbReference type="GO" id="GO:0005730">
    <property type="term" value="C:nucleolus"/>
    <property type="evidence" value="ECO:0007669"/>
    <property type="project" value="UniProtKB-SubCell"/>
</dbReference>
<dbReference type="EMBL" id="JAOPGA020000489">
    <property type="protein sequence ID" value="KAL0478988.1"/>
    <property type="molecule type" value="Genomic_DNA"/>
</dbReference>
<dbReference type="AlphaFoldDB" id="A0AAW2YPZ8"/>
<evidence type="ECO:0000256" key="10">
    <source>
        <dbReference type="HAMAP-Rule" id="MF_03211"/>
    </source>
</evidence>
<proteinExistence type="inferred from homology"/>
<dbReference type="CDD" id="cd04301">
    <property type="entry name" value="NAT_SF"/>
    <property type="match status" value="1"/>
</dbReference>
<evidence type="ECO:0000259" key="14">
    <source>
        <dbReference type="Pfam" id="PF13718"/>
    </source>
</evidence>
<feature type="compositionally biased region" description="Low complexity" evidence="11">
    <location>
        <begin position="543"/>
        <end position="558"/>
    </location>
</feature>
<gene>
    <name evidence="16" type="ORF">AKO1_007847</name>
</gene>
<keyword evidence="2 10" id="KW-0698">rRNA processing</keyword>
<comment type="catalytic activity">
    <reaction evidence="10">
        <text>a cytidine in tRNA + acetyl-CoA + ATP + H2O = an N(4)-acetylcytidine in tRNA + ADP + phosphate + CoA + H(+)</text>
        <dbReference type="Rhea" id="RHEA:53876"/>
        <dbReference type="Rhea" id="RHEA-COMP:13670"/>
        <dbReference type="Rhea" id="RHEA-COMP:13671"/>
        <dbReference type="ChEBI" id="CHEBI:15377"/>
        <dbReference type="ChEBI" id="CHEBI:15378"/>
        <dbReference type="ChEBI" id="CHEBI:30616"/>
        <dbReference type="ChEBI" id="CHEBI:43474"/>
        <dbReference type="ChEBI" id="CHEBI:57287"/>
        <dbReference type="ChEBI" id="CHEBI:57288"/>
        <dbReference type="ChEBI" id="CHEBI:74900"/>
        <dbReference type="ChEBI" id="CHEBI:82748"/>
        <dbReference type="ChEBI" id="CHEBI:456216"/>
    </reaction>
</comment>
<evidence type="ECO:0000259" key="15">
    <source>
        <dbReference type="Pfam" id="PF13725"/>
    </source>
</evidence>
<keyword evidence="8 10" id="KW-0012">Acyltransferase</keyword>
<evidence type="ECO:0000256" key="7">
    <source>
        <dbReference type="ARBA" id="ARBA00023242"/>
    </source>
</evidence>
<dbReference type="GO" id="GO:1904812">
    <property type="term" value="P:rRNA acetylation involved in maturation of SSU-rRNA"/>
    <property type="evidence" value="ECO:0007669"/>
    <property type="project" value="InterPro"/>
</dbReference>
<evidence type="ECO:0000256" key="3">
    <source>
        <dbReference type="ARBA" id="ARBA00022679"/>
    </source>
</evidence>
<evidence type="ECO:0000256" key="9">
    <source>
        <dbReference type="ARBA" id="ARBA00068357"/>
    </source>
</evidence>
<feature type="domain" description="TmcA/NAT10 N-terminal" evidence="13">
    <location>
        <begin position="2"/>
        <end position="82"/>
    </location>
</feature>
<comment type="similarity">
    <text evidence="10">Belongs to the RNA cytidine acetyltransferase family. NAT10 subfamily.</text>
</comment>
<dbReference type="HAMAP" id="MF_03211">
    <property type="entry name" value="RNA_acetyltr_Nat10"/>
    <property type="match status" value="1"/>
</dbReference>
<feature type="region of interest" description="Disordered" evidence="11">
    <location>
        <begin position="528"/>
        <end position="575"/>
    </location>
</feature>
<dbReference type="Proteomes" id="UP001431209">
    <property type="component" value="Unassembled WGS sequence"/>
</dbReference>
<comment type="catalytic activity">
    <reaction evidence="10">
        <text>a cytidine in 18S rRNA + acetyl-CoA + ATP + H2O = an N(4)-acetylcytidine in 18S rRNA + ADP + phosphate + CoA + H(+)</text>
        <dbReference type="Rhea" id="RHEA:51424"/>
        <dbReference type="Rhea" id="RHEA-COMP:13575"/>
        <dbReference type="Rhea" id="RHEA-COMP:13576"/>
        <dbReference type="ChEBI" id="CHEBI:15377"/>
        <dbReference type="ChEBI" id="CHEBI:15378"/>
        <dbReference type="ChEBI" id="CHEBI:30616"/>
        <dbReference type="ChEBI" id="CHEBI:43474"/>
        <dbReference type="ChEBI" id="CHEBI:57287"/>
        <dbReference type="ChEBI" id="CHEBI:57288"/>
        <dbReference type="ChEBI" id="CHEBI:74900"/>
        <dbReference type="ChEBI" id="CHEBI:82748"/>
        <dbReference type="ChEBI" id="CHEBI:456216"/>
    </reaction>
</comment>
<accession>A0AAW2YPZ8</accession>
<protein>
    <recommendedName>
        <fullName evidence="9 10">RNA cytidine acetyltransferase</fullName>
        <ecNumber evidence="10">2.3.1.-</ecNumber>
    </recommendedName>
    <alternativeName>
        <fullName evidence="10">18S rRNA cytosine acetyltransferase</fullName>
    </alternativeName>
</protein>
<feature type="compositionally biased region" description="Basic and acidic residues" evidence="11">
    <location>
        <begin position="869"/>
        <end position="880"/>
    </location>
</feature>
<dbReference type="Gene3D" id="3.40.630.30">
    <property type="match status" value="1"/>
</dbReference>
<dbReference type="Pfam" id="PF05127">
    <property type="entry name" value="NAT10_TcmA_helicase"/>
    <property type="match status" value="1"/>
</dbReference>
<evidence type="ECO:0000256" key="4">
    <source>
        <dbReference type="ARBA" id="ARBA00022694"/>
    </source>
</evidence>
<dbReference type="FunFam" id="3.40.50.300:FF:002218">
    <property type="entry name" value="tRNA(Met) cytidine acetyltransferase TmcA"/>
    <property type="match status" value="1"/>
</dbReference>
<dbReference type="EC" id="2.3.1.-" evidence="10"/>
<keyword evidence="5 10" id="KW-0547">Nucleotide-binding</keyword>
<feature type="binding site" evidence="10">
    <location>
        <position position="339"/>
    </location>
    <ligand>
        <name>ATP</name>
        <dbReference type="ChEBI" id="CHEBI:30616"/>
    </ligand>
</feature>
<comment type="caution">
    <text evidence="10">Lacks conserved residue(s) required for the propagation of feature annotation.</text>
</comment>
<evidence type="ECO:0000256" key="6">
    <source>
        <dbReference type="ARBA" id="ARBA00022840"/>
    </source>
</evidence>
<organism evidence="16 17">
    <name type="scientific">Acrasis kona</name>
    <dbReference type="NCBI Taxonomy" id="1008807"/>
    <lineage>
        <taxon>Eukaryota</taxon>
        <taxon>Discoba</taxon>
        <taxon>Heterolobosea</taxon>
        <taxon>Tetramitia</taxon>
        <taxon>Eutetramitia</taxon>
        <taxon>Acrasidae</taxon>
        <taxon>Acrasis</taxon>
    </lineage>
</organism>
<feature type="domain" description="Possible tRNA binding" evidence="15">
    <location>
        <begin position="638"/>
        <end position="863"/>
    </location>
</feature>
<dbReference type="GO" id="GO:1990883">
    <property type="term" value="F:18S rRNA cytidine N-acetyltransferase activity"/>
    <property type="evidence" value="ECO:0007669"/>
    <property type="project" value="TreeGrafter"/>
</dbReference>
<keyword evidence="7 10" id="KW-0539">Nucleus</keyword>
<name>A0AAW2YPZ8_9EUKA</name>
<evidence type="ECO:0000256" key="8">
    <source>
        <dbReference type="ARBA" id="ARBA00023315"/>
    </source>
</evidence>
<comment type="function">
    <text evidence="10">RNA cytidine acetyltransferase with specificity toward both 18S rRNA and tRNAs. Catalyzes the formation of N(4)-acetylcytidine (ac4C) in 18S rRNA. Required for early nucleolar cleavages of precursor rRNA at sites A0, A1 and A2 during 18S rRNA synthesis. Catalyzes the formation of ac4C in serine and leucine tRNAs. Requires a tRNA-binding adapter protein for full tRNA acetyltransferase activity but not for 18S rRNA acetylation.</text>
</comment>
<evidence type="ECO:0000259" key="12">
    <source>
        <dbReference type="Pfam" id="PF05127"/>
    </source>
</evidence>
<dbReference type="InterPro" id="IPR007807">
    <property type="entry name" value="TcmA/NAT10_helicase"/>
</dbReference>
<dbReference type="Gene3D" id="3.40.50.300">
    <property type="entry name" value="P-loop containing nucleotide triphosphate hydrolases"/>
    <property type="match status" value="1"/>
</dbReference>
<evidence type="ECO:0000256" key="11">
    <source>
        <dbReference type="SAM" id="MobiDB-lite"/>
    </source>
</evidence>
<keyword evidence="3 10" id="KW-0808">Transferase</keyword>
<feature type="binding site" evidence="10">
    <location>
        <begin position="498"/>
        <end position="500"/>
    </location>
    <ligand>
        <name>acetyl-CoA</name>
        <dbReference type="ChEBI" id="CHEBI:57288"/>
    </ligand>
</feature>
<dbReference type="InterPro" id="IPR033688">
    <property type="entry name" value="NAT10"/>
</dbReference>
<dbReference type="InterPro" id="IPR027417">
    <property type="entry name" value="P-loop_NTPase"/>
</dbReference>
<dbReference type="InterPro" id="IPR027992">
    <property type="entry name" value="tRNA_bind_dom"/>
</dbReference>
<feature type="region of interest" description="Disordered" evidence="11">
    <location>
        <begin position="804"/>
        <end position="912"/>
    </location>
</feature>
<feature type="binding site" evidence="10">
    <location>
        <begin position="172"/>
        <end position="181"/>
    </location>
    <ligand>
        <name>ATP</name>
        <dbReference type="ChEBI" id="CHEBI:30616"/>
    </ligand>
</feature>
<reference evidence="16 17" key="1">
    <citation type="submission" date="2024-03" db="EMBL/GenBank/DDBJ databases">
        <title>The Acrasis kona genome and developmental transcriptomes reveal deep origins of eukaryotic multicellular pathways.</title>
        <authorList>
            <person name="Sheikh S."/>
            <person name="Fu C.-J."/>
            <person name="Brown M.W."/>
            <person name="Baldauf S.L."/>
        </authorList>
    </citation>
    <scope>NUCLEOTIDE SEQUENCE [LARGE SCALE GENOMIC DNA]</scope>
    <source>
        <strain evidence="16 17">ATCC MYA-3509</strain>
    </source>
</reference>
<evidence type="ECO:0000256" key="5">
    <source>
        <dbReference type="ARBA" id="ARBA00022741"/>
    </source>
</evidence>
<dbReference type="Pfam" id="PF13725">
    <property type="entry name" value="tRNA_bind_2"/>
    <property type="match status" value="1"/>
</dbReference>
<evidence type="ECO:0000256" key="1">
    <source>
        <dbReference type="ARBA" id="ARBA00004604"/>
    </source>
</evidence>
<comment type="caution">
    <text evidence="16">The sequence shown here is derived from an EMBL/GenBank/DDBJ whole genome shotgun (WGS) entry which is preliminary data.</text>
</comment>
<feature type="compositionally biased region" description="Acidic residues" evidence="11">
    <location>
        <begin position="530"/>
        <end position="542"/>
    </location>
</feature>
<evidence type="ECO:0000313" key="16">
    <source>
        <dbReference type="EMBL" id="KAL0478988.1"/>
    </source>
</evidence>
<dbReference type="InterPro" id="IPR013562">
    <property type="entry name" value="TmcA/NAT10_N"/>
</dbReference>